<accession>A0ABN4NX98</accession>
<gene>
    <name evidence="2" type="ORF">AXX13_A0145</name>
</gene>
<dbReference type="Gene3D" id="1.10.3160.10">
    <property type="entry name" value="Bbcrasp-1"/>
    <property type="match status" value="1"/>
</dbReference>
<dbReference type="InterPro" id="IPR008421">
    <property type="entry name" value="Borrelia_lipoprotein_PFam54/60"/>
</dbReference>
<reference evidence="2 3" key="2">
    <citation type="journal article" date="2016" name="Genome Announc.">
        <title>Chromosome and Plasmids of the Tick-Borne Relapsing Fever Agent Borrelia hermsii.</title>
        <authorList>
            <person name="Barbour A.G."/>
        </authorList>
    </citation>
    <scope>NUCLEOTIDE SEQUENCE [LARGE SCALE GENOMIC DNA]</scope>
    <source>
        <strain evidence="2 3">HS1</strain>
    </source>
</reference>
<evidence type="ECO:0000256" key="1">
    <source>
        <dbReference type="SAM" id="Phobius"/>
    </source>
</evidence>
<dbReference type="RefSeq" id="WP_020732369.1">
    <property type="nucleotide sequence ID" value="NZ_CP014350.1"/>
</dbReference>
<sequence length="300" mass="34447">MKHKHIFWVPSITFIIIFILPLLTLIACNAEPGKTESSPQSLTGDAAIQVLKAKLKQHKREFITIKLKLRVQKYEKMLNDHILYAWIEDGDVDHKGKPYSGYIIITQYGMGGHNQAFGIIKSPYNTDAHYNDNNDSAAKKARSKVYLAFEYNENLIRDFGNVLNKLAASAVPFNRILGIPNPNEYNKLVQEIADKTGEYACNYFEVAFGELLKKQNNLNSLSYDMLQELDQKFDKLIAEREMHIKDAKTILNDFKADKDRIQSDVAKLKDYLIKHKTKFNNSFEVVKTLAREIKNILDTI</sequence>
<feature type="transmembrane region" description="Helical" evidence="1">
    <location>
        <begin position="7"/>
        <end position="27"/>
    </location>
</feature>
<dbReference type="EMBL" id="CP014350">
    <property type="protein sequence ID" value="ANA43673.1"/>
    <property type="molecule type" value="Genomic_DNA"/>
</dbReference>
<reference evidence="2 3" key="1">
    <citation type="journal article" date="2013" name="J. Bacteriol.">
        <title>Large linear plasmids of Borrelia species that cause relapsing fever.</title>
        <authorList>
            <person name="Miller S.C."/>
            <person name="Porcella S.F."/>
            <person name="Raffel S.J."/>
            <person name="Schwan T.G."/>
            <person name="Barbour A.G."/>
        </authorList>
    </citation>
    <scope>NUCLEOTIDE SEQUENCE [LARGE SCALE GENOMIC DNA]</scope>
    <source>
        <strain evidence="2 3">HS1</strain>
    </source>
</reference>
<proteinExistence type="predicted"/>
<dbReference type="PROSITE" id="PS51257">
    <property type="entry name" value="PROKAR_LIPOPROTEIN"/>
    <property type="match status" value="1"/>
</dbReference>
<keyword evidence="1" id="KW-1133">Transmembrane helix</keyword>
<dbReference type="Proteomes" id="UP000078430">
    <property type="component" value="Plasmid megaplasmid"/>
</dbReference>
<evidence type="ECO:0000313" key="2">
    <source>
        <dbReference type="EMBL" id="ANA43673.1"/>
    </source>
</evidence>
<keyword evidence="1" id="KW-0472">Membrane</keyword>
<keyword evidence="2" id="KW-0449">Lipoprotein</keyword>
<keyword evidence="1" id="KW-0812">Transmembrane</keyword>
<protein>
    <submittedName>
        <fullName evidence="2">Lipoprotein</fullName>
    </submittedName>
</protein>
<dbReference type="Pfam" id="PF05714">
    <property type="entry name" value="PFam54_60"/>
    <property type="match status" value="1"/>
</dbReference>
<keyword evidence="2" id="KW-0614">Plasmid</keyword>
<name>A0ABN4NX98_BORHE</name>
<keyword evidence="3" id="KW-1185">Reference proteome</keyword>
<evidence type="ECO:0000313" key="3">
    <source>
        <dbReference type="Proteomes" id="UP000078430"/>
    </source>
</evidence>
<organism evidence="2 3">
    <name type="scientific">Borrelia hermsii HS1</name>
    <dbReference type="NCBI Taxonomy" id="1867252"/>
    <lineage>
        <taxon>Bacteria</taxon>
        <taxon>Pseudomonadati</taxon>
        <taxon>Spirochaetota</taxon>
        <taxon>Spirochaetia</taxon>
        <taxon>Spirochaetales</taxon>
        <taxon>Borreliaceae</taxon>
        <taxon>Borrelia</taxon>
    </lineage>
</organism>
<geneLocation type="plasmid" evidence="2 3">
    <name>megaplasmid</name>
</geneLocation>